<protein>
    <submittedName>
        <fullName evidence="1">Uncharacterized protein</fullName>
    </submittedName>
</protein>
<gene>
    <name evidence="1" type="ORF">O181_094139</name>
</gene>
<evidence type="ECO:0000313" key="1">
    <source>
        <dbReference type="EMBL" id="MBW0554424.1"/>
    </source>
</evidence>
<reference evidence="1" key="1">
    <citation type="submission" date="2021-03" db="EMBL/GenBank/DDBJ databases">
        <title>Draft genome sequence of rust myrtle Austropuccinia psidii MF-1, a brazilian biotype.</title>
        <authorList>
            <person name="Quecine M.C."/>
            <person name="Pachon D.M.R."/>
            <person name="Bonatelli M.L."/>
            <person name="Correr F.H."/>
            <person name="Franceschini L.M."/>
            <person name="Leite T.F."/>
            <person name="Margarido G.R.A."/>
            <person name="Almeida C.A."/>
            <person name="Ferrarezi J.A."/>
            <person name="Labate C.A."/>
        </authorList>
    </citation>
    <scope>NUCLEOTIDE SEQUENCE</scope>
    <source>
        <strain evidence="1">MF-1</strain>
    </source>
</reference>
<accession>A0A9Q3J2U4</accession>
<evidence type="ECO:0000313" key="2">
    <source>
        <dbReference type="Proteomes" id="UP000765509"/>
    </source>
</evidence>
<organism evidence="1 2">
    <name type="scientific">Austropuccinia psidii MF-1</name>
    <dbReference type="NCBI Taxonomy" id="1389203"/>
    <lineage>
        <taxon>Eukaryota</taxon>
        <taxon>Fungi</taxon>
        <taxon>Dikarya</taxon>
        <taxon>Basidiomycota</taxon>
        <taxon>Pucciniomycotina</taxon>
        <taxon>Pucciniomycetes</taxon>
        <taxon>Pucciniales</taxon>
        <taxon>Sphaerophragmiaceae</taxon>
        <taxon>Austropuccinia</taxon>
    </lineage>
</organism>
<dbReference type="AlphaFoldDB" id="A0A9Q3J2U4"/>
<keyword evidence="2" id="KW-1185">Reference proteome</keyword>
<proteinExistence type="predicted"/>
<dbReference type="EMBL" id="AVOT02061108">
    <property type="protein sequence ID" value="MBW0554424.1"/>
    <property type="molecule type" value="Genomic_DNA"/>
</dbReference>
<comment type="caution">
    <text evidence="1">The sequence shown here is derived from an EMBL/GenBank/DDBJ whole genome shotgun (WGS) entry which is preliminary data.</text>
</comment>
<sequence length="106" mass="11885">MPKHSEPKLTGVCTGDDESIQQANCLAESLEQYAGIAKDIYTTLFFDGSNFDAWSKSLIKTWTNYFPQAPVYFTQSDTDSFLKQNLIATTFIKNSVDKSLLESIKS</sequence>
<name>A0A9Q3J2U4_9BASI</name>
<dbReference type="Proteomes" id="UP000765509">
    <property type="component" value="Unassembled WGS sequence"/>
</dbReference>